<dbReference type="RefSeq" id="WP_179421055.1">
    <property type="nucleotide sequence ID" value="NZ_JACCAB010000001.1"/>
</dbReference>
<dbReference type="EMBL" id="JACCAB010000001">
    <property type="protein sequence ID" value="NYG06597.1"/>
    <property type="molecule type" value="Genomic_DNA"/>
</dbReference>
<sequence>MNRRGEDGTVTVVVVAVMGLALTLLLGGLALASAVIATHRARAAADLAALAAAQALQAGAAPREACAVGASIMGRNGARAQRCLVAADGSVTVSATTTAGFALPGMPPGITTATARAGPSP</sequence>
<evidence type="ECO:0000313" key="4">
    <source>
        <dbReference type="Proteomes" id="UP000573599"/>
    </source>
</evidence>
<keyword evidence="1" id="KW-1133">Transmembrane helix</keyword>
<evidence type="ECO:0000259" key="2">
    <source>
        <dbReference type="Pfam" id="PF13400"/>
    </source>
</evidence>
<evidence type="ECO:0000256" key="1">
    <source>
        <dbReference type="SAM" id="Phobius"/>
    </source>
</evidence>
<comment type="caution">
    <text evidence="3">The sequence shown here is derived from an EMBL/GenBank/DDBJ whole genome shotgun (WGS) entry which is preliminary data.</text>
</comment>
<protein>
    <submittedName>
        <fullName evidence="3">Secretion/DNA translocation related TadE-like protein</fullName>
    </submittedName>
</protein>
<keyword evidence="4" id="KW-1185">Reference proteome</keyword>
<dbReference type="NCBIfam" id="TIGR03816">
    <property type="entry name" value="tadE_like_DECH"/>
    <property type="match status" value="1"/>
</dbReference>
<gene>
    <name evidence="3" type="ORF">BJ986_001084</name>
</gene>
<feature type="transmembrane region" description="Helical" evidence="1">
    <location>
        <begin position="12"/>
        <end position="37"/>
    </location>
</feature>
<proteinExistence type="predicted"/>
<dbReference type="AlphaFoldDB" id="A0A852WBE3"/>
<name>A0A852WBE3_9MICO</name>
<accession>A0A852WBE3</accession>
<dbReference type="Pfam" id="PF13400">
    <property type="entry name" value="Tad"/>
    <property type="match status" value="1"/>
</dbReference>
<keyword evidence="1" id="KW-0472">Membrane</keyword>
<evidence type="ECO:0000313" key="3">
    <source>
        <dbReference type="EMBL" id="NYG06597.1"/>
    </source>
</evidence>
<keyword evidence="1" id="KW-0812">Transmembrane</keyword>
<reference evidence="3 4" key="1">
    <citation type="submission" date="2020-07" db="EMBL/GenBank/DDBJ databases">
        <title>Sequencing the genomes of 1000 actinobacteria strains.</title>
        <authorList>
            <person name="Klenk H.-P."/>
        </authorList>
    </citation>
    <scope>NUCLEOTIDE SEQUENCE [LARGE SCALE GENOMIC DNA]</scope>
    <source>
        <strain evidence="3 4">DSM 23987</strain>
    </source>
</reference>
<organism evidence="3 4">
    <name type="scientific">Pedococcus badiiscoriae</name>
    <dbReference type="NCBI Taxonomy" id="642776"/>
    <lineage>
        <taxon>Bacteria</taxon>
        <taxon>Bacillati</taxon>
        <taxon>Actinomycetota</taxon>
        <taxon>Actinomycetes</taxon>
        <taxon>Micrococcales</taxon>
        <taxon>Intrasporangiaceae</taxon>
        <taxon>Pedococcus</taxon>
    </lineage>
</organism>
<dbReference type="InterPro" id="IPR028087">
    <property type="entry name" value="Tad_N"/>
</dbReference>
<dbReference type="Proteomes" id="UP000573599">
    <property type="component" value="Unassembled WGS sequence"/>
</dbReference>
<dbReference type="InterPro" id="IPR021202">
    <property type="entry name" value="Rv3654c-like"/>
</dbReference>
<feature type="domain" description="Putative Flp pilus-assembly TadG-like N-terminal" evidence="2">
    <location>
        <begin position="8"/>
        <end position="55"/>
    </location>
</feature>